<keyword evidence="2" id="KW-1185">Reference proteome</keyword>
<reference evidence="1" key="2">
    <citation type="journal article" date="2022" name="Microb. Genom.">
        <title>A chromosome-scale genome assembly of the tomato pathogen Cladosporium fulvum reveals a compartmentalized genome architecture and the presence of a dispensable chromosome.</title>
        <authorList>
            <person name="Zaccaron A.Z."/>
            <person name="Chen L.H."/>
            <person name="Samaras A."/>
            <person name="Stergiopoulos I."/>
        </authorList>
    </citation>
    <scope>NUCLEOTIDE SEQUENCE</scope>
    <source>
        <strain evidence="1">Race5_Kim</strain>
    </source>
</reference>
<name>A0A9Q8LG04_PASFU</name>
<protein>
    <recommendedName>
        <fullName evidence="3">SET domain-containing protein</fullName>
    </recommendedName>
</protein>
<dbReference type="EMBL" id="CP090166">
    <property type="protein sequence ID" value="UJO16509.1"/>
    <property type="molecule type" value="Genomic_DNA"/>
</dbReference>
<dbReference type="OMA" id="SHICYID"/>
<sequence>MTLNNREVNGEVNGTQDPLSKTSAYDLSINNLQDLVSFVDTPAGLCVVSKISAPAGAHFSYITSHAPQPSPTWKTIQTSATTHTDPRSALLYMNHSCEPSLEVNVFSPDANGKYPKQPPTGSRNGEVLNISELGLAGEVTVSGSRGIEPGDALTFFYPSTEWNFDRAFDCLCGAPKDVCLGQVKGASAIERQKLDKWFFNDHILKLAAKRDGLA</sequence>
<organism evidence="1 2">
    <name type="scientific">Passalora fulva</name>
    <name type="common">Tomato leaf mold</name>
    <name type="synonym">Cladosporium fulvum</name>
    <dbReference type="NCBI Taxonomy" id="5499"/>
    <lineage>
        <taxon>Eukaryota</taxon>
        <taxon>Fungi</taxon>
        <taxon>Dikarya</taxon>
        <taxon>Ascomycota</taxon>
        <taxon>Pezizomycotina</taxon>
        <taxon>Dothideomycetes</taxon>
        <taxon>Dothideomycetidae</taxon>
        <taxon>Mycosphaerellales</taxon>
        <taxon>Mycosphaerellaceae</taxon>
        <taxon>Fulvia</taxon>
    </lineage>
</organism>
<dbReference type="RefSeq" id="XP_047760875.1">
    <property type="nucleotide sequence ID" value="XM_047903530.1"/>
</dbReference>
<dbReference type="SUPFAM" id="SSF82199">
    <property type="entry name" value="SET domain"/>
    <property type="match status" value="1"/>
</dbReference>
<dbReference type="Gene3D" id="2.170.270.10">
    <property type="entry name" value="SET domain"/>
    <property type="match status" value="1"/>
</dbReference>
<evidence type="ECO:0000313" key="2">
    <source>
        <dbReference type="Proteomes" id="UP000756132"/>
    </source>
</evidence>
<proteinExistence type="predicted"/>
<dbReference type="Proteomes" id="UP000756132">
    <property type="component" value="Chromosome 4"/>
</dbReference>
<evidence type="ECO:0000313" key="1">
    <source>
        <dbReference type="EMBL" id="UJO16509.1"/>
    </source>
</evidence>
<dbReference type="InterPro" id="IPR053201">
    <property type="entry name" value="Flavunoidine_N-MTase"/>
</dbReference>
<dbReference type="PANTHER" id="PTHR12350:SF19">
    <property type="entry name" value="SET DOMAIN-CONTAINING PROTEIN"/>
    <property type="match status" value="1"/>
</dbReference>
<dbReference type="OrthoDB" id="5984008at2759"/>
<dbReference type="InterPro" id="IPR046341">
    <property type="entry name" value="SET_dom_sf"/>
</dbReference>
<dbReference type="KEGG" id="ffu:CLAFUR5_04382"/>
<evidence type="ECO:0008006" key="3">
    <source>
        <dbReference type="Google" id="ProtNLM"/>
    </source>
</evidence>
<dbReference type="AlphaFoldDB" id="A0A9Q8LG04"/>
<dbReference type="GeneID" id="71984260"/>
<dbReference type="PANTHER" id="PTHR12350">
    <property type="entry name" value="HISTONE-LYSINE N-METHYLTRANSFERASE-RELATED"/>
    <property type="match status" value="1"/>
</dbReference>
<reference evidence="1" key="1">
    <citation type="submission" date="2021-12" db="EMBL/GenBank/DDBJ databases">
        <authorList>
            <person name="Zaccaron A."/>
            <person name="Stergiopoulos I."/>
        </authorList>
    </citation>
    <scope>NUCLEOTIDE SEQUENCE</scope>
    <source>
        <strain evidence="1">Race5_Kim</strain>
    </source>
</reference>
<gene>
    <name evidence="1" type="ORF">CLAFUR5_04382</name>
</gene>
<accession>A0A9Q8LG04</accession>